<dbReference type="AlphaFoldDB" id="A0A0M2UX10"/>
<gene>
    <name evidence="1" type="ORF">BROFUL_02257</name>
</gene>
<comment type="caution">
    <text evidence="1">The sequence shown here is derived from an EMBL/GenBank/DDBJ whole genome shotgun (WGS) entry which is preliminary data.</text>
</comment>
<evidence type="ECO:0000313" key="1">
    <source>
        <dbReference type="EMBL" id="KKO19034.1"/>
    </source>
</evidence>
<sequence>MKLQKRGKTISKAEVLNISTHGMWLYANKKEYFLSYKEYPWFEDAKVKDICNVELLNGYHLYWPDLDIDLETDSLENPEKYPLTFRKEQ</sequence>
<dbReference type="InterPro" id="IPR018841">
    <property type="entry name" value="DUF2442"/>
</dbReference>
<reference evidence="1 2" key="1">
    <citation type="journal article" date="2013" name="BMC Microbiol.">
        <title>Identification of the type II cytochrome c maturation pathway in anammox bacteria by comparative genomics.</title>
        <authorList>
            <person name="Ferousi C."/>
            <person name="Speth D.R."/>
            <person name="Reimann J."/>
            <person name="Op den Camp H.J."/>
            <person name="Allen J.W."/>
            <person name="Keltjens J.T."/>
            <person name="Jetten M.S."/>
        </authorList>
    </citation>
    <scope>NUCLEOTIDE SEQUENCE [LARGE SCALE GENOMIC DNA]</scope>
    <source>
        <strain evidence="1">RU1</strain>
    </source>
</reference>
<accession>A0A0M2UX10</accession>
<evidence type="ECO:0000313" key="2">
    <source>
        <dbReference type="Proteomes" id="UP000034954"/>
    </source>
</evidence>
<dbReference type="Pfam" id="PF10387">
    <property type="entry name" value="DUF2442"/>
    <property type="match status" value="1"/>
</dbReference>
<dbReference type="EMBL" id="LAQJ01000223">
    <property type="protein sequence ID" value="KKO19034.1"/>
    <property type="molecule type" value="Genomic_DNA"/>
</dbReference>
<protein>
    <recommendedName>
        <fullName evidence="3">Integron cassette protein</fullName>
    </recommendedName>
</protein>
<keyword evidence="2" id="KW-1185">Reference proteome</keyword>
<dbReference type="Gene3D" id="3.30.2020.40">
    <property type="entry name" value="Uncharacterised protein PF10387, DUF2442"/>
    <property type="match status" value="1"/>
</dbReference>
<proteinExistence type="predicted"/>
<dbReference type="Proteomes" id="UP000034954">
    <property type="component" value="Unassembled WGS sequence"/>
</dbReference>
<evidence type="ECO:0008006" key="3">
    <source>
        <dbReference type="Google" id="ProtNLM"/>
    </source>
</evidence>
<organism evidence="1 2">
    <name type="scientific">Candidatus Brocadia fulgida</name>
    <dbReference type="NCBI Taxonomy" id="380242"/>
    <lineage>
        <taxon>Bacteria</taxon>
        <taxon>Pseudomonadati</taxon>
        <taxon>Planctomycetota</taxon>
        <taxon>Candidatus Brocadiia</taxon>
        <taxon>Candidatus Brocadiales</taxon>
        <taxon>Candidatus Brocadiaceae</taxon>
        <taxon>Candidatus Brocadia</taxon>
    </lineage>
</organism>
<name>A0A0M2UX10_9BACT</name>